<feature type="domain" description="GH15-like" evidence="1">
    <location>
        <begin position="254"/>
        <end position="590"/>
    </location>
</feature>
<keyword evidence="4" id="KW-1185">Reference proteome</keyword>
<evidence type="ECO:0000259" key="2">
    <source>
        <dbReference type="Pfam" id="PF19291"/>
    </source>
</evidence>
<dbReference type="InterPro" id="IPR011613">
    <property type="entry name" value="GH15-like"/>
</dbReference>
<dbReference type="RefSeq" id="WP_367995296.1">
    <property type="nucleotide sequence ID" value="NZ_JBFPJR010000039.1"/>
</dbReference>
<keyword evidence="3" id="KW-0378">Hydrolase</keyword>
<dbReference type="SUPFAM" id="SSF48208">
    <property type="entry name" value="Six-hairpin glycosidases"/>
    <property type="match status" value="1"/>
</dbReference>
<name>A0ABV3T3G0_9ACTN</name>
<dbReference type="PANTHER" id="PTHR31616">
    <property type="entry name" value="TREHALASE"/>
    <property type="match status" value="1"/>
</dbReference>
<dbReference type="EMBL" id="JBFPJR010000039">
    <property type="protein sequence ID" value="MEX0429330.1"/>
    <property type="molecule type" value="Genomic_DNA"/>
</dbReference>
<comment type="caution">
    <text evidence="3">The sequence shown here is derived from an EMBL/GenBank/DDBJ whole genome shotgun (WGS) entry which is preliminary data.</text>
</comment>
<dbReference type="Proteomes" id="UP001556631">
    <property type="component" value="Unassembled WGS sequence"/>
</dbReference>
<evidence type="ECO:0000313" key="4">
    <source>
        <dbReference type="Proteomes" id="UP001556631"/>
    </source>
</evidence>
<feature type="domain" description="Trehalase-like N-terminal" evidence="2">
    <location>
        <begin position="13"/>
        <end position="152"/>
    </location>
</feature>
<sequence length="604" mass="65793">MRGPAVGHLTRQERRRSLSIPVPEPLRQYALLADGERGALVGPRGEIAFLCAPCWHDDAVFSSLLGGPGHYSVTPTGARFVWGGSYVPGTLVWTSRWVTTGAIVESREALALPADRDRLVLLRRLRVLDGRARLSVTLDARAAFGAEPMSECRRDGDVWQARTGALHLRWTGAGDAAADDDGALHACLDLEAGAERDLVLEIGTRAPSGPTPDPDQAWASTLHAWEEAVPRFDASVSPEEVRHSYAVLHGLTSSTGAMVAAATTSLPEQAEQGRNYDYRFAWVRDQCLVGQALDAAGGGPLFDGAVRFVTERLLADGDRLCPAYTLTGDRVPRPRTLDLPGYPGGADVHVGNRVHDQFQLDMYGEALVLLAAADARGRLDRDGWEAAEIAAAAVARYRRRPDAGIWELEERHWTHSGLMCVAGLRALADRMPHEDRADQLRHLADVLLADATRWGVHPSGRWQRAPDEPGVDTALLVPALRGAVPADDPRSVATWRAVLDELTEDGYVYRFRAGDRPLGEMEGAFLLSGFQLALATDQQGDRALALRFFERNRGALGPPGLFTEEYDVTQRQLRGNLPQAFVHGLLIEAAHRLADPQGRPGAWP</sequence>
<dbReference type="InterPro" id="IPR008928">
    <property type="entry name" value="6-hairpin_glycosidase_sf"/>
</dbReference>
<dbReference type="Gene3D" id="1.50.10.10">
    <property type="match status" value="1"/>
</dbReference>
<reference evidence="3 4" key="1">
    <citation type="submission" date="2024-07" db="EMBL/GenBank/DDBJ databases">
        <authorList>
            <person name="Lee S."/>
            <person name="Kang M."/>
        </authorList>
    </citation>
    <scope>NUCLEOTIDE SEQUENCE [LARGE SCALE GENOMIC DNA]</scope>
    <source>
        <strain evidence="3 4">DS6</strain>
    </source>
</reference>
<proteinExistence type="predicted"/>
<dbReference type="InterPro" id="IPR012341">
    <property type="entry name" value="6hp_glycosidase-like_sf"/>
</dbReference>
<evidence type="ECO:0000259" key="1">
    <source>
        <dbReference type="Pfam" id="PF00723"/>
    </source>
</evidence>
<protein>
    <submittedName>
        <fullName evidence="3">Glycoside hydrolase family 15 protein</fullName>
    </submittedName>
</protein>
<accession>A0ABV3T3G0</accession>
<evidence type="ECO:0000313" key="3">
    <source>
        <dbReference type="EMBL" id="MEX0429330.1"/>
    </source>
</evidence>
<gene>
    <name evidence="3" type="ORF">AB3X52_17050</name>
</gene>
<dbReference type="InterPro" id="IPR045582">
    <property type="entry name" value="Trehalase-like_N"/>
</dbReference>
<dbReference type="GO" id="GO:0016787">
    <property type="term" value="F:hydrolase activity"/>
    <property type="evidence" value="ECO:0007669"/>
    <property type="project" value="UniProtKB-KW"/>
</dbReference>
<dbReference type="PANTHER" id="PTHR31616:SF10">
    <property type="entry name" value="TREHALASE"/>
    <property type="match status" value="1"/>
</dbReference>
<organism evidence="3 4">
    <name type="scientific">Nocardioides eburneus</name>
    <dbReference type="NCBI Taxonomy" id="3231482"/>
    <lineage>
        <taxon>Bacteria</taxon>
        <taxon>Bacillati</taxon>
        <taxon>Actinomycetota</taxon>
        <taxon>Actinomycetes</taxon>
        <taxon>Propionibacteriales</taxon>
        <taxon>Nocardioidaceae</taxon>
        <taxon>Nocardioides</taxon>
    </lineage>
</organism>
<dbReference type="Pfam" id="PF19291">
    <property type="entry name" value="TREH_N"/>
    <property type="match status" value="1"/>
</dbReference>
<dbReference type="Pfam" id="PF00723">
    <property type="entry name" value="Glyco_hydro_15"/>
    <property type="match status" value="1"/>
</dbReference>